<dbReference type="GO" id="GO:0016740">
    <property type="term" value="F:transferase activity"/>
    <property type="evidence" value="ECO:0007669"/>
    <property type="project" value="UniProtKB-KW"/>
</dbReference>
<evidence type="ECO:0000313" key="2">
    <source>
        <dbReference type="EMBL" id="ADB31429.1"/>
    </source>
</evidence>
<dbReference type="eggNOG" id="COG2334">
    <property type="taxonomic scope" value="Bacteria"/>
</dbReference>
<dbReference type="EMBL" id="CP001736">
    <property type="protein sequence ID" value="ADB31429.1"/>
    <property type="molecule type" value="Genomic_DNA"/>
</dbReference>
<dbReference type="Proteomes" id="UP000007967">
    <property type="component" value="Chromosome"/>
</dbReference>
<dbReference type="STRING" id="479435.Kfla_2354"/>
<dbReference type="HOGENOM" id="CLU_917595_0_0_11"/>
<accession>D2PUW3</accession>
<dbReference type="OrthoDB" id="3806873at2"/>
<reference evidence="2 3" key="2">
    <citation type="journal article" date="2010" name="Stand. Genomic Sci.">
        <title>Complete genome sequence of Kribbella flavida type strain (IFO 14399).</title>
        <authorList>
            <person name="Pukall R."/>
            <person name="Lapidus A."/>
            <person name="Glavina Del Rio T."/>
            <person name="Copeland A."/>
            <person name="Tice H."/>
            <person name="Cheng J.-F."/>
            <person name="Lucas S."/>
            <person name="Chen F."/>
            <person name="Nolan M."/>
            <person name="LaButti K."/>
            <person name="Pati A."/>
            <person name="Ivanova N."/>
            <person name="Mavrommatis K."/>
            <person name="Mikhailova N."/>
            <person name="Pitluck S."/>
            <person name="Bruce D."/>
            <person name="Goodwin L."/>
            <person name="Land M."/>
            <person name="Hauser L."/>
            <person name="Chang Y.-J."/>
            <person name="Jeffries C.D."/>
            <person name="Chen A."/>
            <person name="Palaniappan K."/>
            <person name="Chain P."/>
            <person name="Rohde M."/>
            <person name="Goeker M."/>
            <person name="Bristow J."/>
            <person name="Eisen J.A."/>
            <person name="Markowitz V."/>
            <person name="Hugenholtz P."/>
            <person name="Kyrpides N.C."/>
            <person name="Klenk H.-P."/>
            <person name="Brettin T."/>
        </authorList>
    </citation>
    <scope>NUCLEOTIDE SEQUENCE [LARGE SCALE GENOMIC DNA]</scope>
    <source>
        <strain evidence="3">DSM 17836 / JCM 10339 / NBRC 14399</strain>
    </source>
</reference>
<evidence type="ECO:0000313" key="3">
    <source>
        <dbReference type="Proteomes" id="UP000007967"/>
    </source>
</evidence>
<dbReference type="Pfam" id="PF01636">
    <property type="entry name" value="APH"/>
    <property type="match status" value="1"/>
</dbReference>
<reference evidence="3" key="1">
    <citation type="submission" date="2009-09" db="EMBL/GenBank/DDBJ databases">
        <title>The complete genome of Kribbella flavida DSM 17836.</title>
        <authorList>
            <consortium name="US DOE Joint Genome Institute (JGI-PGF)"/>
            <person name="Lucas S."/>
            <person name="Copeland A."/>
            <person name="Lapidus A."/>
            <person name="Glavina del Rio T."/>
            <person name="Dalin E."/>
            <person name="Tice H."/>
            <person name="Bruce D."/>
            <person name="Goodwin L."/>
            <person name="Pitluck S."/>
            <person name="Kyrpides N."/>
            <person name="Mavromatis K."/>
            <person name="Ivanova N."/>
            <person name="Saunders E."/>
            <person name="Brettin T."/>
            <person name="Detter J.C."/>
            <person name="Han C."/>
            <person name="Larimer F."/>
            <person name="Land M."/>
            <person name="Hauser L."/>
            <person name="Markowitz V."/>
            <person name="Cheng J.-F."/>
            <person name="Hugenholtz P."/>
            <person name="Woyke T."/>
            <person name="Wu D."/>
            <person name="Pukall R."/>
            <person name="Klenk H.-P."/>
            <person name="Eisen J.A."/>
        </authorList>
    </citation>
    <scope>NUCLEOTIDE SEQUENCE [LARGE SCALE GENOMIC DNA]</scope>
    <source>
        <strain evidence="3">DSM 17836 / JCM 10339 / NBRC 14399</strain>
    </source>
</reference>
<dbReference type="Gene3D" id="3.30.200.20">
    <property type="entry name" value="Phosphorylase Kinase, domain 1"/>
    <property type="match status" value="1"/>
</dbReference>
<evidence type="ECO:0000259" key="1">
    <source>
        <dbReference type="Pfam" id="PF01636"/>
    </source>
</evidence>
<dbReference type="SUPFAM" id="SSF56112">
    <property type="entry name" value="Protein kinase-like (PK-like)"/>
    <property type="match status" value="1"/>
</dbReference>
<gene>
    <name evidence="2" type="ordered locus">Kfla_2354</name>
</gene>
<sequence length="303" mass="33366">MPTAADDVAAELGLSGARPTAMQGTDPAHPGNGNWLLRTGDGQPVVLRRYHVLRTEQDLAFEARVLAHLTAHGWNVPTTVAGPIRYDGRWWAATRFVPGCPHRDETPPQQVERGGLLARLHADLRGLDPGQRPGFFQGCDLPAMGDFQDWDLGVRALREVRPDLADWADAAMANGQRLVAQYGLLELPQTVVHGDFAEWNLHFGEDGALDGVIDFDLTHRDSRSWELVIARVHRSPGLLMGYQEAAADLGMPLTADELVAIEPLQQVFRVNMVMAELWNGRHAGTFNLSTVERQLSRTGVPRA</sequence>
<dbReference type="KEGG" id="kfl:Kfla_2354"/>
<organism evidence="2 3">
    <name type="scientific">Kribbella flavida (strain DSM 17836 / JCM 10339 / NBRC 14399)</name>
    <dbReference type="NCBI Taxonomy" id="479435"/>
    <lineage>
        <taxon>Bacteria</taxon>
        <taxon>Bacillati</taxon>
        <taxon>Actinomycetota</taxon>
        <taxon>Actinomycetes</taxon>
        <taxon>Propionibacteriales</taxon>
        <taxon>Kribbellaceae</taxon>
        <taxon>Kribbella</taxon>
    </lineage>
</organism>
<keyword evidence="3" id="KW-1185">Reference proteome</keyword>
<protein>
    <submittedName>
        <fullName evidence="2">Aminoglycoside phosphotransferase</fullName>
    </submittedName>
</protein>
<proteinExistence type="predicted"/>
<feature type="domain" description="Aminoglycoside phosphotransferase" evidence="1">
    <location>
        <begin position="32"/>
        <end position="246"/>
    </location>
</feature>
<dbReference type="RefSeq" id="WP_012919985.1">
    <property type="nucleotide sequence ID" value="NC_013729.1"/>
</dbReference>
<name>D2PUW3_KRIFD</name>
<dbReference type="InterPro" id="IPR011009">
    <property type="entry name" value="Kinase-like_dom_sf"/>
</dbReference>
<keyword evidence="2" id="KW-0808">Transferase</keyword>
<dbReference type="AlphaFoldDB" id="D2PUW3"/>
<dbReference type="Gene3D" id="3.90.1200.10">
    <property type="match status" value="1"/>
</dbReference>
<dbReference type="InterPro" id="IPR002575">
    <property type="entry name" value="Aminoglycoside_PTrfase"/>
</dbReference>